<dbReference type="GO" id="GO:0005085">
    <property type="term" value="F:guanyl-nucleotide exchange factor activity"/>
    <property type="evidence" value="ECO:0007669"/>
    <property type="project" value="UniProtKB-KW"/>
</dbReference>
<evidence type="ECO:0000313" key="7">
    <source>
        <dbReference type="EMBL" id="CAG8558391.1"/>
    </source>
</evidence>
<proteinExistence type="predicted"/>
<dbReference type="InterPro" id="IPR023578">
    <property type="entry name" value="Ras_GEF_dom_sf"/>
</dbReference>
<feature type="coiled-coil region" evidence="3">
    <location>
        <begin position="250"/>
        <end position="277"/>
    </location>
</feature>
<dbReference type="CDD" id="cd00155">
    <property type="entry name" value="RasGEF"/>
    <property type="match status" value="1"/>
</dbReference>
<dbReference type="SMART" id="SM00229">
    <property type="entry name" value="RasGEFN"/>
    <property type="match status" value="1"/>
</dbReference>
<dbReference type="Gene3D" id="1.10.840.10">
    <property type="entry name" value="Ras guanine-nucleotide exchange factors catalytic domain"/>
    <property type="match status" value="1"/>
</dbReference>
<dbReference type="Pfam" id="PF00617">
    <property type="entry name" value="RasGEF"/>
    <property type="match status" value="1"/>
</dbReference>
<reference evidence="7" key="1">
    <citation type="submission" date="2021-06" db="EMBL/GenBank/DDBJ databases">
        <authorList>
            <person name="Kallberg Y."/>
            <person name="Tangrot J."/>
            <person name="Rosling A."/>
        </authorList>
    </citation>
    <scope>NUCLEOTIDE SEQUENCE</scope>
    <source>
        <strain evidence="7">BR232B</strain>
    </source>
</reference>
<dbReference type="EMBL" id="CAJVPI010000639">
    <property type="protein sequence ID" value="CAG8558391.1"/>
    <property type="molecule type" value="Genomic_DNA"/>
</dbReference>
<accession>A0A9N9B7T3</accession>
<dbReference type="PANTHER" id="PTHR23113">
    <property type="entry name" value="GUANINE NUCLEOTIDE EXCHANGE FACTOR"/>
    <property type="match status" value="1"/>
</dbReference>
<dbReference type="GO" id="GO:0005886">
    <property type="term" value="C:plasma membrane"/>
    <property type="evidence" value="ECO:0007669"/>
    <property type="project" value="TreeGrafter"/>
</dbReference>
<dbReference type="PANTHER" id="PTHR23113:SF327">
    <property type="entry name" value="EXCHANGE PROTEIN DIRECTLY ACTIVATED BY CAMP, ISOFORM E"/>
    <property type="match status" value="1"/>
</dbReference>
<sequence>MVRHPKKLLERLFPIESSNLVFSSPTSHFSYASAAKNTYANVKETSVDDIYRDLQVGGQMLYLQLPDDVKIIVDKLRKIQEDKRSEIFDQRLSNGEYQSPFMALESALMSILTLVPTILLSNLHENLRDNTVFDYENSSRRNSYGRVSPFSRSQINLGQNSAAKRYSVSSFCTSHRLPRNSDDDDNASIRSITSIQSTTAENVTSSSLAKILGASSLLTSVISAVISMHNEDLVRVITDIAGFDQYYSLTEQVSAEAEAIRNQIRAVKDNVMHAKAEDACGQGIYSALVAHSSRLVDSLGVLAEFVEGWAPLMYDEVKKKVARTFSSLKRTAALTHVLMPDMNGITDSFDSISNNHRYPTHCHTGYNCDFDRRRTKSIASVASTASTASTASIASVYTLPTPLHKPHKISFSDTSRLHRHIIPPRIHIPPTQPGLASRHSVHPYTETIECDSPSTISAWHSIPSTPATPNTPRSSRFKEHFDALPTVMPPSLIGRRRRMSETADVGHPKSLYLHDNRSAKSIMSYLEPSRSDVHLVKEKGSFPPLNSPKTGFKSYLMKRVVRKKSEEERANSYWPVNESGSMPSLPTGRKMPGGFYASQKMQRICSDGDLRLLRRQWGGESNSSRESVGGHLNGVNGDSEDSGGLREHLFHRIVKKKSSQTSLSAAVKNHDMPKSMQYSSYDNLSERGAAEYKRAYEEKLAEATRRKLFIVDDEPEQAIDSRRHIQAETIENLLEHLIYVNDPDPEFVDCFVLCHAFFVGSHTFLEFLIVRYSSHDEYAHVGISQETVQSNILKVLYRWTLLQHENFVDNDLHSTLDTFIDSLVNDNVLNGIRHNLQQTQVALTQQPSIPNLQSSMISVVDRLYLSETSPLLDFESRIIAKYLTLLDFAAFKNITLYEYITGWWRKRKGFDSDEEEKVESGIDVFTRRANMMSHWVAYEICSLKTIKARRTLLHKFIEAARHCRDWNNFHTSMCIVLALNSRPVRRLEKTWLALSNKDLLTLQNIEKLMDVSGNMRNYRKALAHVRAPAVPFFAVFLKDLTVIIEGNSTFTPSTTDVSNSSTQQLVNFEKFRLLTRNVFNMKSFTSEAYPFSRQLSQLPSIIPTYESFVSEEGRKGALDHVGEIIEKRILVAAGDMFGGSVASIAKSDGAELEAELMTLSLKAEPNVCD</sequence>
<keyword evidence="1 2" id="KW-0344">Guanine-nucleotide releasing factor</keyword>
<evidence type="ECO:0000256" key="2">
    <source>
        <dbReference type="PROSITE-ProRule" id="PRU00168"/>
    </source>
</evidence>
<gene>
    <name evidence="7" type="ORF">PBRASI_LOCUS5458</name>
</gene>
<evidence type="ECO:0000259" key="6">
    <source>
        <dbReference type="PROSITE" id="PS50212"/>
    </source>
</evidence>
<feature type="region of interest" description="Disordered" evidence="4">
    <location>
        <begin position="620"/>
        <end position="642"/>
    </location>
</feature>
<organism evidence="7 8">
    <name type="scientific">Paraglomus brasilianum</name>
    <dbReference type="NCBI Taxonomy" id="144538"/>
    <lineage>
        <taxon>Eukaryota</taxon>
        <taxon>Fungi</taxon>
        <taxon>Fungi incertae sedis</taxon>
        <taxon>Mucoromycota</taxon>
        <taxon>Glomeromycotina</taxon>
        <taxon>Glomeromycetes</taxon>
        <taxon>Paraglomerales</taxon>
        <taxon>Paraglomeraceae</taxon>
        <taxon>Paraglomus</taxon>
    </lineage>
</organism>
<feature type="domain" description="Ras-GEF" evidence="5">
    <location>
        <begin position="875"/>
        <end position="1128"/>
    </location>
</feature>
<protein>
    <submittedName>
        <fullName evidence="7">9343_t:CDS:1</fullName>
    </submittedName>
</protein>
<evidence type="ECO:0000256" key="1">
    <source>
        <dbReference type="ARBA" id="ARBA00022658"/>
    </source>
</evidence>
<dbReference type="InterPro" id="IPR001895">
    <property type="entry name" value="RASGEF_cat_dom"/>
</dbReference>
<keyword evidence="8" id="KW-1185">Reference proteome</keyword>
<evidence type="ECO:0000313" key="8">
    <source>
        <dbReference type="Proteomes" id="UP000789739"/>
    </source>
</evidence>
<dbReference type="Pfam" id="PF00618">
    <property type="entry name" value="RasGEF_N"/>
    <property type="match status" value="1"/>
</dbReference>
<dbReference type="PROSITE" id="PS50212">
    <property type="entry name" value="RASGEF_NTER"/>
    <property type="match status" value="1"/>
</dbReference>
<evidence type="ECO:0000256" key="4">
    <source>
        <dbReference type="SAM" id="MobiDB-lite"/>
    </source>
</evidence>
<feature type="domain" description="N-terminal Ras-GEF" evidence="6">
    <location>
        <begin position="721"/>
        <end position="844"/>
    </location>
</feature>
<dbReference type="Proteomes" id="UP000789739">
    <property type="component" value="Unassembled WGS sequence"/>
</dbReference>
<dbReference type="AlphaFoldDB" id="A0A9N9B7T3"/>
<name>A0A9N9B7T3_9GLOM</name>
<dbReference type="PROSITE" id="PS50009">
    <property type="entry name" value="RASGEF_CAT"/>
    <property type="match status" value="1"/>
</dbReference>
<dbReference type="InterPro" id="IPR036964">
    <property type="entry name" value="RASGEF_cat_dom_sf"/>
</dbReference>
<dbReference type="Gene3D" id="1.20.870.10">
    <property type="entry name" value="Son of sevenless (SoS) protein Chain: S domain 1"/>
    <property type="match status" value="1"/>
</dbReference>
<keyword evidence="3" id="KW-0175">Coiled coil</keyword>
<evidence type="ECO:0000256" key="3">
    <source>
        <dbReference type="SAM" id="Coils"/>
    </source>
</evidence>
<comment type="caution">
    <text evidence="7">The sequence shown here is derived from an EMBL/GenBank/DDBJ whole genome shotgun (WGS) entry which is preliminary data.</text>
</comment>
<dbReference type="SMART" id="SM00147">
    <property type="entry name" value="RasGEF"/>
    <property type="match status" value="1"/>
</dbReference>
<evidence type="ECO:0000259" key="5">
    <source>
        <dbReference type="PROSITE" id="PS50009"/>
    </source>
</evidence>
<dbReference type="SUPFAM" id="SSF48366">
    <property type="entry name" value="Ras GEF"/>
    <property type="match status" value="1"/>
</dbReference>
<dbReference type="OrthoDB" id="546434at2759"/>
<dbReference type="InterPro" id="IPR000651">
    <property type="entry name" value="Ras-like_Gua-exchang_fac_N"/>
</dbReference>
<dbReference type="InterPro" id="IPR008937">
    <property type="entry name" value="Ras-like_GEF"/>
</dbReference>
<dbReference type="GO" id="GO:0007265">
    <property type="term" value="P:Ras protein signal transduction"/>
    <property type="evidence" value="ECO:0007669"/>
    <property type="project" value="TreeGrafter"/>
</dbReference>